<name>A0A4Z1G1P8_9HELO</name>
<evidence type="ECO:0000256" key="4">
    <source>
        <dbReference type="ARBA" id="ARBA00022989"/>
    </source>
</evidence>
<dbReference type="InterPro" id="IPR044669">
    <property type="entry name" value="YneE/VCCN1/2-like"/>
</dbReference>
<keyword evidence="6" id="KW-0472">Membrane</keyword>
<protein>
    <submittedName>
        <fullName evidence="7">Uncharacterized protein</fullName>
    </submittedName>
</protein>
<evidence type="ECO:0000256" key="3">
    <source>
        <dbReference type="ARBA" id="ARBA00022692"/>
    </source>
</evidence>
<organism evidence="7 8">
    <name type="scientific">Botrytis paeoniae</name>
    <dbReference type="NCBI Taxonomy" id="278948"/>
    <lineage>
        <taxon>Eukaryota</taxon>
        <taxon>Fungi</taxon>
        <taxon>Dikarya</taxon>
        <taxon>Ascomycota</taxon>
        <taxon>Pezizomycotina</taxon>
        <taxon>Leotiomycetes</taxon>
        <taxon>Helotiales</taxon>
        <taxon>Sclerotiniaceae</taxon>
        <taxon>Botrytis</taxon>
    </lineage>
</organism>
<evidence type="ECO:0000256" key="2">
    <source>
        <dbReference type="ARBA" id="ARBA00022448"/>
    </source>
</evidence>
<reference evidence="7 8" key="1">
    <citation type="submission" date="2017-12" db="EMBL/GenBank/DDBJ databases">
        <title>Comparative genomics of Botrytis spp.</title>
        <authorList>
            <person name="Valero-Jimenez C.A."/>
            <person name="Tapia P."/>
            <person name="Veloso J."/>
            <person name="Silva-Moreno E."/>
            <person name="Staats M."/>
            <person name="Valdes J.H."/>
            <person name="Van Kan J.A.L."/>
        </authorList>
    </citation>
    <scope>NUCLEOTIDE SEQUENCE [LARGE SCALE GENOMIC DNA]</scope>
    <source>
        <strain evidence="7 8">Bp0003</strain>
    </source>
</reference>
<comment type="caution">
    <text evidence="7">The sequence shown here is derived from an EMBL/GenBank/DDBJ whole genome shotgun (WGS) entry which is preliminary data.</text>
</comment>
<evidence type="ECO:0000313" key="8">
    <source>
        <dbReference type="Proteomes" id="UP000297910"/>
    </source>
</evidence>
<dbReference type="GO" id="GO:0005254">
    <property type="term" value="F:chloride channel activity"/>
    <property type="evidence" value="ECO:0007669"/>
    <property type="project" value="InterPro"/>
</dbReference>
<keyword evidence="5" id="KW-0406">Ion transport</keyword>
<dbReference type="AlphaFoldDB" id="A0A4Z1G1P8"/>
<proteinExistence type="predicted"/>
<dbReference type="PANTHER" id="PTHR33281">
    <property type="entry name" value="UPF0187 PROTEIN YNEE"/>
    <property type="match status" value="1"/>
</dbReference>
<evidence type="ECO:0000256" key="1">
    <source>
        <dbReference type="ARBA" id="ARBA00004141"/>
    </source>
</evidence>
<dbReference type="EMBL" id="PQXI01000002">
    <property type="protein sequence ID" value="TGO30984.1"/>
    <property type="molecule type" value="Genomic_DNA"/>
</dbReference>
<gene>
    <name evidence="7" type="ORF">BPAE_0002g00760</name>
</gene>
<dbReference type="PANTHER" id="PTHR33281:SF16">
    <property type="match status" value="1"/>
</dbReference>
<comment type="subcellular location">
    <subcellularLocation>
        <location evidence="1">Membrane</location>
        <topology evidence="1">Multi-pass membrane protein</topology>
    </subcellularLocation>
</comment>
<keyword evidence="3" id="KW-0812">Transmembrane</keyword>
<dbReference type="Pfam" id="PF25539">
    <property type="entry name" value="Bestrophin_2"/>
    <property type="match status" value="2"/>
</dbReference>
<evidence type="ECO:0000256" key="5">
    <source>
        <dbReference type="ARBA" id="ARBA00023065"/>
    </source>
</evidence>
<accession>A0A4Z1G1P8</accession>
<dbReference type="GO" id="GO:0016020">
    <property type="term" value="C:membrane"/>
    <property type="evidence" value="ECO:0007669"/>
    <property type="project" value="UniProtKB-SubCell"/>
</dbReference>
<dbReference type="Proteomes" id="UP000297910">
    <property type="component" value="Unassembled WGS sequence"/>
</dbReference>
<keyword evidence="2" id="KW-0813">Transport</keyword>
<keyword evidence="8" id="KW-1185">Reference proteome</keyword>
<evidence type="ECO:0000313" key="7">
    <source>
        <dbReference type="EMBL" id="TGO30984.1"/>
    </source>
</evidence>
<sequence>MSRTPLFLNFTGDSSRNRQMSWLLASSSRRKERRWPLVLRFWKGSVHSEVIWPVAILSAISAIVVYLNQHISSDVTLPTSIVPSLSIVVGLELVFRNQTAYARFWSGRSHFATLTTSIRCLTRHLLVLVPAPAPPDHQYDSSFTQNEGSTDNSAYKDFDGGVDVAQQPISRALEAKTIETVKIMIAMLYTVKNHLRADWGVELSSGTMMTEEGDFSCPAEYKDLLPQGFKGHEHMGLGLTLQLSTYVEKFVNTGCNLNWFNNSASAQMLAKLNELVAAYGNMEVIRLAPTPVAHLIHSKQTLALFCSILPFAMAAEIGWWTVPLVAFVAFALYGIEGIAQWHEDPFGTDKIDINMDDLVEDARREIEVMLEAWKTQGLSGNGIFTPNLSTPFTPRAEYGTLG</sequence>
<evidence type="ECO:0000256" key="6">
    <source>
        <dbReference type="ARBA" id="ARBA00023136"/>
    </source>
</evidence>
<keyword evidence="4" id="KW-1133">Transmembrane helix</keyword>